<accession>A0AC61R8N8</accession>
<evidence type="ECO:0000313" key="2">
    <source>
        <dbReference type="Proteomes" id="UP000308836"/>
    </source>
</evidence>
<comment type="caution">
    <text evidence="1">The sequence shown here is derived from an EMBL/GenBank/DDBJ whole genome shotgun (WGS) entry which is preliminary data.</text>
</comment>
<proteinExistence type="predicted"/>
<protein>
    <submittedName>
        <fullName evidence="1">XRE family transcriptional regulator</fullName>
    </submittedName>
</protein>
<gene>
    <name evidence="1" type="ORF">E5336_03415</name>
</gene>
<dbReference type="EMBL" id="SRYG01000005">
    <property type="protein sequence ID" value="TGY66591.1"/>
    <property type="molecule type" value="Genomic_DNA"/>
</dbReference>
<reference evidence="1" key="1">
    <citation type="submission" date="2019-04" db="EMBL/GenBank/DDBJ databases">
        <title>Microbes associate with the intestines of laboratory mice.</title>
        <authorList>
            <person name="Navarre W."/>
            <person name="Wong E."/>
            <person name="Huang K."/>
            <person name="Tropini C."/>
            <person name="Ng K."/>
            <person name="Yu B."/>
        </authorList>
    </citation>
    <scope>NUCLEOTIDE SEQUENCE</scope>
    <source>
        <strain evidence="1">NM09_H32</strain>
    </source>
</reference>
<sequence length="413" mass="47139">MNQTEARIFGFFVATMRKQQEWTLEALAHATHYSYSMIRSIEKGTSNIDEEGRNRFARVFGFARFSNDSKGKTAWLARLDELENARASLRSEERKKLTGALLKDRTWMASFLFPQFLFLGLYDRVCADAPAAEIEALRSELEPALEFFDSKELAVYYDLLGVVALDLHDETRYFKQALRYDPESFLIRLHMAMNAYFRQRLLEADRHVAVCKTLSFQVGSLFRFVQVASLEAQIHMDLGDYETAITCLKNLINEGQSLDPVLYQGCLSILAFAYFRKNDIHAALQTAKDALRIGATKPVLHFILVFAAFRLDDPCFAVRVHTAKDALCLTQDSDPFDTFMPWNALLDGIVAWKDENFPAAISLLEQAKQAFSMDPLRVCVLEWLVELAQAQKDFALALQYQKELAALRSGQMR</sequence>
<name>A0AC61R8N8_9FIRM</name>
<organism evidence="1 2">
    <name type="scientific">Dubosiella muris</name>
    <dbReference type="NCBI Taxonomy" id="3038133"/>
    <lineage>
        <taxon>Bacteria</taxon>
        <taxon>Bacillati</taxon>
        <taxon>Bacillota</taxon>
        <taxon>Erysipelotrichia</taxon>
        <taxon>Erysipelotrichales</taxon>
        <taxon>Erysipelotrichaceae</taxon>
        <taxon>Dubosiella</taxon>
    </lineage>
</organism>
<dbReference type="Proteomes" id="UP000308836">
    <property type="component" value="Unassembled WGS sequence"/>
</dbReference>
<keyword evidence="2" id="KW-1185">Reference proteome</keyword>
<evidence type="ECO:0000313" key="1">
    <source>
        <dbReference type="EMBL" id="TGY66591.1"/>
    </source>
</evidence>